<feature type="binding site" evidence="8">
    <location>
        <position position="194"/>
    </location>
    <ligand>
        <name>ATP</name>
        <dbReference type="ChEBI" id="CHEBI:30616"/>
    </ligand>
</feature>
<keyword evidence="6 8" id="KW-0067">ATP-binding</keyword>
<comment type="catalytic activity">
    <reaction evidence="8">
        <text>L-seryl-[protein] + UTP = O-(5'-uridylyl)-L-seryl-[protein] + diphosphate</text>
        <dbReference type="Rhea" id="RHEA:64604"/>
        <dbReference type="Rhea" id="RHEA-COMP:9863"/>
        <dbReference type="Rhea" id="RHEA-COMP:16635"/>
        <dbReference type="ChEBI" id="CHEBI:29999"/>
        <dbReference type="ChEBI" id="CHEBI:33019"/>
        <dbReference type="ChEBI" id="CHEBI:46398"/>
        <dbReference type="ChEBI" id="CHEBI:156051"/>
    </reaction>
</comment>
<sequence>MSFSPSISGLSGSMAALAEALGTPREGTFAQLGNVFMTRLPAQPLSAPYVVGFSAGTAALLGFDASLAHDPAFAEFFSGNTTRDWPAEAMPYASVYSGHQFGVWAGQLGDGRALGLGEVAHDGARYELQLKGAGRTPYSRMGDGRAVLRSSIREYLCSEAMHHLGIPTTRALCVIGSDQPVRREEIETAAVVTRVAPSFIRFGHFEHFYSNDRVDALQALADHVIERFYPHCKEADDPYLALLNEAVLSTADLLAQWQAVGFCHGVMNTDNMSILGLTIDYGPFGFLDGFDAGYICNHSDSQGRYAYRMQPQIAYWNLFCLAQGLLPLLGQQHDESVRGEAAVKDAQGVLEGFKDRFAPALEQRMRAKLGLQTERPGDDVLANRLFEVMQANRADFTLTFRNLARVSKHDASGDAPVRDLFLDRAAFDVWVNDYRARLSEETLDDAERAIAMNRVNPKFILRNHLAETAIRRAREKDFSEVERLAAVLRRPFDEQPEHEAYAALPPDWASSLEVSCSS</sequence>
<dbReference type="EC" id="2.7.7.-" evidence="8"/>
<proteinExistence type="inferred from homology"/>
<dbReference type="RefSeq" id="WP_074298749.1">
    <property type="nucleotide sequence ID" value="NZ_FSRU01000002.1"/>
</dbReference>
<keyword evidence="5 8" id="KW-0547">Nucleotide-binding</keyword>
<dbReference type="GO" id="GO:0030145">
    <property type="term" value="F:manganese ion binding"/>
    <property type="evidence" value="ECO:0007669"/>
    <property type="project" value="UniProtKB-UniRule"/>
</dbReference>
<feature type="active site" description="Proton acceptor" evidence="8">
    <location>
        <position position="270"/>
    </location>
</feature>
<evidence type="ECO:0000256" key="6">
    <source>
        <dbReference type="ARBA" id="ARBA00022840"/>
    </source>
</evidence>
<comment type="catalytic activity">
    <reaction evidence="8">
        <text>L-threonyl-[protein] + ATP = 3-O-(5'-adenylyl)-L-threonyl-[protein] + diphosphate</text>
        <dbReference type="Rhea" id="RHEA:54292"/>
        <dbReference type="Rhea" id="RHEA-COMP:11060"/>
        <dbReference type="Rhea" id="RHEA-COMP:13847"/>
        <dbReference type="ChEBI" id="CHEBI:30013"/>
        <dbReference type="ChEBI" id="CHEBI:30616"/>
        <dbReference type="ChEBI" id="CHEBI:33019"/>
        <dbReference type="ChEBI" id="CHEBI:138113"/>
        <dbReference type="EC" id="2.7.7.108"/>
    </reaction>
</comment>
<organism evidence="9 10">
    <name type="scientific">Paraburkholderia phenazinium</name>
    <dbReference type="NCBI Taxonomy" id="60549"/>
    <lineage>
        <taxon>Bacteria</taxon>
        <taxon>Pseudomonadati</taxon>
        <taxon>Pseudomonadota</taxon>
        <taxon>Betaproteobacteria</taxon>
        <taxon>Burkholderiales</taxon>
        <taxon>Burkholderiaceae</taxon>
        <taxon>Paraburkholderia</taxon>
    </lineage>
</organism>
<keyword evidence="7 8" id="KW-0460">Magnesium</keyword>
<keyword evidence="8" id="KW-0464">Manganese</keyword>
<comment type="cofactor">
    <cofactor evidence="8">
        <name>Mg(2+)</name>
        <dbReference type="ChEBI" id="CHEBI:18420"/>
    </cofactor>
    <cofactor evidence="8">
        <name>Mn(2+)</name>
        <dbReference type="ChEBI" id="CHEBI:29035"/>
    </cofactor>
</comment>
<feature type="binding site" evidence="8">
    <location>
        <position position="109"/>
    </location>
    <ligand>
        <name>ATP</name>
        <dbReference type="ChEBI" id="CHEBI:30616"/>
    </ligand>
</feature>
<evidence type="ECO:0000256" key="5">
    <source>
        <dbReference type="ARBA" id="ARBA00022741"/>
    </source>
</evidence>
<evidence type="ECO:0000256" key="2">
    <source>
        <dbReference type="ARBA" id="ARBA00022679"/>
    </source>
</evidence>
<dbReference type="OrthoDB" id="9776281at2"/>
<feature type="binding site" evidence="8">
    <location>
        <position position="271"/>
    </location>
    <ligand>
        <name>Mg(2+)</name>
        <dbReference type="ChEBI" id="CHEBI:18420"/>
    </ligand>
</feature>
<comment type="function">
    <text evidence="8">Nucleotidyltransferase involved in the post-translational modification of proteins. It can catalyze the addition of adenosine monophosphate (AMP) or uridine monophosphate (UMP) to a protein, resulting in modifications known as AMPylation and UMPylation.</text>
</comment>
<dbReference type="NCBIfam" id="NF000658">
    <property type="entry name" value="PRK00029.1"/>
    <property type="match status" value="1"/>
</dbReference>
<gene>
    <name evidence="8" type="primary">ydiU</name>
    <name evidence="8" type="synonym">selO</name>
    <name evidence="9" type="ORF">SAMN05444165_4172</name>
</gene>
<dbReference type="AlphaFoldDB" id="A0A1N6KQ51"/>
<evidence type="ECO:0000256" key="7">
    <source>
        <dbReference type="ARBA" id="ARBA00022842"/>
    </source>
</evidence>
<dbReference type="PANTHER" id="PTHR32057">
    <property type="entry name" value="PROTEIN ADENYLYLTRANSFERASE SELO, MITOCHONDRIAL"/>
    <property type="match status" value="1"/>
</dbReference>
<evidence type="ECO:0000256" key="1">
    <source>
        <dbReference type="ARBA" id="ARBA00009747"/>
    </source>
</evidence>
<dbReference type="EMBL" id="FSRU01000002">
    <property type="protein sequence ID" value="SIO58506.1"/>
    <property type="molecule type" value="Genomic_DNA"/>
</dbReference>
<feature type="binding site" evidence="8">
    <location>
        <position position="280"/>
    </location>
    <ligand>
        <name>ATP</name>
        <dbReference type="ChEBI" id="CHEBI:30616"/>
    </ligand>
</feature>
<feature type="binding site" evidence="8">
    <location>
        <position position="280"/>
    </location>
    <ligand>
        <name>Mg(2+)</name>
        <dbReference type="ChEBI" id="CHEBI:18420"/>
    </ligand>
</feature>
<reference evidence="9 10" key="1">
    <citation type="submission" date="2016-11" db="EMBL/GenBank/DDBJ databases">
        <authorList>
            <person name="Jaros S."/>
            <person name="Januszkiewicz K."/>
            <person name="Wedrychowicz H."/>
        </authorList>
    </citation>
    <scope>NUCLEOTIDE SEQUENCE [LARGE SCALE GENOMIC DNA]</scope>
    <source>
        <strain evidence="9 10">GAS95</strain>
    </source>
</reference>
<comment type="catalytic activity">
    <reaction evidence="8">
        <text>L-histidyl-[protein] + UTP = N(tele)-(5'-uridylyl)-L-histidyl-[protein] + diphosphate</text>
        <dbReference type="Rhea" id="RHEA:83891"/>
        <dbReference type="Rhea" id="RHEA-COMP:9745"/>
        <dbReference type="Rhea" id="RHEA-COMP:20239"/>
        <dbReference type="ChEBI" id="CHEBI:29979"/>
        <dbReference type="ChEBI" id="CHEBI:33019"/>
        <dbReference type="ChEBI" id="CHEBI:46398"/>
        <dbReference type="ChEBI" id="CHEBI:233474"/>
    </reaction>
</comment>
<keyword evidence="2 8" id="KW-0808">Transferase</keyword>
<evidence type="ECO:0000256" key="4">
    <source>
        <dbReference type="ARBA" id="ARBA00022723"/>
    </source>
</evidence>
<comment type="catalytic activity">
    <reaction evidence="8">
        <text>L-seryl-[protein] + ATP = 3-O-(5'-adenylyl)-L-seryl-[protein] + diphosphate</text>
        <dbReference type="Rhea" id="RHEA:58120"/>
        <dbReference type="Rhea" id="RHEA-COMP:9863"/>
        <dbReference type="Rhea" id="RHEA-COMP:15073"/>
        <dbReference type="ChEBI" id="CHEBI:29999"/>
        <dbReference type="ChEBI" id="CHEBI:30616"/>
        <dbReference type="ChEBI" id="CHEBI:33019"/>
        <dbReference type="ChEBI" id="CHEBI:142516"/>
        <dbReference type="EC" id="2.7.7.108"/>
    </reaction>
</comment>
<feature type="binding site" evidence="8">
    <location>
        <position position="201"/>
    </location>
    <ligand>
        <name>ATP</name>
        <dbReference type="ChEBI" id="CHEBI:30616"/>
    </ligand>
</feature>
<feature type="binding site" evidence="8">
    <location>
        <position position="143"/>
    </location>
    <ligand>
        <name>ATP</name>
        <dbReference type="ChEBI" id="CHEBI:30616"/>
    </ligand>
</feature>
<comment type="catalytic activity">
    <reaction evidence="8">
        <text>L-tyrosyl-[protein] + ATP = O-(5'-adenylyl)-L-tyrosyl-[protein] + diphosphate</text>
        <dbReference type="Rhea" id="RHEA:54288"/>
        <dbReference type="Rhea" id="RHEA-COMP:10136"/>
        <dbReference type="Rhea" id="RHEA-COMP:13846"/>
        <dbReference type="ChEBI" id="CHEBI:30616"/>
        <dbReference type="ChEBI" id="CHEBI:33019"/>
        <dbReference type="ChEBI" id="CHEBI:46858"/>
        <dbReference type="ChEBI" id="CHEBI:83624"/>
        <dbReference type="EC" id="2.7.7.108"/>
    </reaction>
</comment>
<feature type="binding site" evidence="8">
    <location>
        <position position="144"/>
    </location>
    <ligand>
        <name>ATP</name>
        <dbReference type="ChEBI" id="CHEBI:30616"/>
    </ligand>
</feature>
<protein>
    <recommendedName>
        <fullName evidence="8">Protein nucleotidyltransferase YdiU</fullName>
        <ecNumber evidence="8">2.7.7.-</ecNumber>
    </recommendedName>
    <alternativeName>
        <fullName evidence="8">Protein adenylyltransferase YdiU</fullName>
        <ecNumber evidence="8">2.7.7.108</ecNumber>
    </alternativeName>
    <alternativeName>
        <fullName evidence="8">Protein uridylyltransferase YdiU</fullName>
        <ecNumber evidence="8">2.7.7.-</ecNumber>
    </alternativeName>
</protein>
<dbReference type="PANTHER" id="PTHR32057:SF14">
    <property type="entry name" value="PROTEIN ADENYLYLTRANSFERASE SELO, MITOCHONDRIAL"/>
    <property type="match status" value="1"/>
</dbReference>
<feature type="binding site" evidence="8">
    <location>
        <position position="112"/>
    </location>
    <ligand>
        <name>ATP</name>
        <dbReference type="ChEBI" id="CHEBI:30616"/>
    </ligand>
</feature>
<name>A0A1N6KQ51_9BURK</name>
<dbReference type="HAMAP" id="MF_00692">
    <property type="entry name" value="SelO"/>
    <property type="match status" value="1"/>
</dbReference>
<dbReference type="GO" id="GO:0070733">
    <property type="term" value="F:AMPylase activity"/>
    <property type="evidence" value="ECO:0007669"/>
    <property type="project" value="UniProtKB-EC"/>
</dbReference>
<dbReference type="InterPro" id="IPR003846">
    <property type="entry name" value="SelO"/>
</dbReference>
<evidence type="ECO:0000313" key="10">
    <source>
        <dbReference type="Proteomes" id="UP000185151"/>
    </source>
</evidence>
<comment type="similarity">
    <text evidence="1 8">Belongs to the SELO family.</text>
</comment>
<comment type="catalytic activity">
    <reaction evidence="8">
        <text>L-tyrosyl-[protein] + UTP = O-(5'-uridylyl)-L-tyrosyl-[protein] + diphosphate</text>
        <dbReference type="Rhea" id="RHEA:83887"/>
        <dbReference type="Rhea" id="RHEA-COMP:10136"/>
        <dbReference type="Rhea" id="RHEA-COMP:20238"/>
        <dbReference type="ChEBI" id="CHEBI:33019"/>
        <dbReference type="ChEBI" id="CHEBI:46398"/>
        <dbReference type="ChEBI" id="CHEBI:46858"/>
        <dbReference type="ChEBI" id="CHEBI:90602"/>
    </reaction>
</comment>
<evidence type="ECO:0000256" key="3">
    <source>
        <dbReference type="ARBA" id="ARBA00022695"/>
    </source>
</evidence>
<keyword evidence="4 8" id="KW-0479">Metal-binding</keyword>
<keyword evidence="10" id="KW-1185">Reference proteome</keyword>
<dbReference type="EC" id="2.7.7.108" evidence="8"/>
<feature type="binding site" evidence="8">
    <location>
        <position position="131"/>
    </location>
    <ligand>
        <name>ATP</name>
        <dbReference type="ChEBI" id="CHEBI:30616"/>
    </ligand>
</feature>
<dbReference type="GO" id="GO:0000287">
    <property type="term" value="F:magnesium ion binding"/>
    <property type="evidence" value="ECO:0007669"/>
    <property type="project" value="UniProtKB-UniRule"/>
</dbReference>
<evidence type="ECO:0000256" key="8">
    <source>
        <dbReference type="HAMAP-Rule" id="MF_00692"/>
    </source>
</evidence>
<feature type="binding site" evidence="8">
    <location>
        <position position="111"/>
    </location>
    <ligand>
        <name>ATP</name>
        <dbReference type="ChEBI" id="CHEBI:30616"/>
    </ligand>
</feature>
<dbReference type="Pfam" id="PF02696">
    <property type="entry name" value="SelO"/>
    <property type="match status" value="1"/>
</dbReference>
<accession>A0A1N6KQ51</accession>
<dbReference type="GO" id="GO:0005524">
    <property type="term" value="F:ATP binding"/>
    <property type="evidence" value="ECO:0007669"/>
    <property type="project" value="UniProtKB-UniRule"/>
</dbReference>
<evidence type="ECO:0000313" key="9">
    <source>
        <dbReference type="EMBL" id="SIO58506.1"/>
    </source>
</evidence>
<dbReference type="Proteomes" id="UP000185151">
    <property type="component" value="Unassembled WGS sequence"/>
</dbReference>
<keyword evidence="3 8" id="KW-0548">Nucleotidyltransferase</keyword>